<dbReference type="InterPro" id="IPR029069">
    <property type="entry name" value="HotDog_dom_sf"/>
</dbReference>
<keyword evidence="4" id="KW-1185">Reference proteome</keyword>
<sequence>MSGGCPGVGWSVGAREDRDLRGCLVSTPPARVRGTREVLGLVGASLGPSDWLTITQERVDAFARAVEDWHWVHNDPRRAAFGPFGRTIGHAHLTLGVIPGLFHALLHFCEGEDAMFYGYNRVRFPEPVPVGSRVRLVAEIAAVEELEDAEQLVVDLRVEDDAGGRPVCVAQAVFRHYHLGTAPA</sequence>
<dbReference type="InterPro" id="IPR002539">
    <property type="entry name" value="MaoC-like_dom"/>
</dbReference>
<comment type="caution">
    <text evidence="3">The sequence shown here is derived from an EMBL/GenBank/DDBJ whole genome shotgun (WGS) entry which is preliminary data.</text>
</comment>
<dbReference type="PANTHER" id="PTHR42993">
    <property type="entry name" value="MAOC-LIKE DEHYDRATASE DOMAIN-CONTAINING PROTEIN"/>
    <property type="match status" value="1"/>
</dbReference>
<reference evidence="3 4" key="1">
    <citation type="submission" date="2019-01" db="EMBL/GenBank/DDBJ databases">
        <title>Nocardioides guangzhouensis sp. nov., an actinobacterium isolated from soil.</title>
        <authorList>
            <person name="Fu Y."/>
            <person name="Cai Y."/>
            <person name="Lin Z."/>
            <person name="Chen P."/>
        </authorList>
    </citation>
    <scope>NUCLEOTIDE SEQUENCE [LARGE SCALE GENOMIC DNA]</scope>
    <source>
        <strain evidence="3 4">130</strain>
    </source>
</reference>
<name>A0A4Q4ZH97_9ACTN</name>
<gene>
    <name evidence="3" type="ORF">EKO23_06050</name>
</gene>
<accession>A0A4Q4ZH97</accession>
<dbReference type="SUPFAM" id="SSF54637">
    <property type="entry name" value="Thioesterase/thiol ester dehydrase-isomerase"/>
    <property type="match status" value="1"/>
</dbReference>
<evidence type="ECO:0000259" key="2">
    <source>
        <dbReference type="Pfam" id="PF01575"/>
    </source>
</evidence>
<dbReference type="AlphaFoldDB" id="A0A4Q4ZH97"/>
<dbReference type="EMBL" id="SDKM01000006">
    <property type="protein sequence ID" value="RYP87592.1"/>
    <property type="molecule type" value="Genomic_DNA"/>
</dbReference>
<dbReference type="OrthoDB" id="9801735at2"/>
<dbReference type="InterPro" id="IPR039375">
    <property type="entry name" value="NodN-like"/>
</dbReference>
<proteinExistence type="inferred from homology"/>
<evidence type="ECO:0000256" key="1">
    <source>
        <dbReference type="ARBA" id="ARBA00005254"/>
    </source>
</evidence>
<dbReference type="Gene3D" id="3.10.129.10">
    <property type="entry name" value="Hotdog Thioesterase"/>
    <property type="match status" value="1"/>
</dbReference>
<organism evidence="3 4">
    <name type="scientific">Nocardioides guangzhouensis</name>
    <dbReference type="NCBI Taxonomy" id="2497878"/>
    <lineage>
        <taxon>Bacteria</taxon>
        <taxon>Bacillati</taxon>
        <taxon>Actinomycetota</taxon>
        <taxon>Actinomycetes</taxon>
        <taxon>Propionibacteriales</taxon>
        <taxon>Nocardioidaceae</taxon>
        <taxon>Nocardioides</taxon>
    </lineage>
</organism>
<evidence type="ECO:0000313" key="3">
    <source>
        <dbReference type="EMBL" id="RYP87592.1"/>
    </source>
</evidence>
<dbReference type="CDD" id="cd03450">
    <property type="entry name" value="NodN"/>
    <property type="match status" value="1"/>
</dbReference>
<evidence type="ECO:0000313" key="4">
    <source>
        <dbReference type="Proteomes" id="UP000295198"/>
    </source>
</evidence>
<comment type="similarity">
    <text evidence="1">Belongs to the enoyl-CoA hydratase/isomerase family.</text>
</comment>
<protein>
    <submittedName>
        <fullName evidence="3">MaoC family dehydratase</fullName>
    </submittedName>
</protein>
<dbReference type="PANTHER" id="PTHR42993:SF1">
    <property type="entry name" value="MAOC-LIKE DEHYDRATASE DOMAIN-CONTAINING PROTEIN"/>
    <property type="match status" value="1"/>
</dbReference>
<dbReference type="Proteomes" id="UP000295198">
    <property type="component" value="Unassembled WGS sequence"/>
</dbReference>
<dbReference type="Pfam" id="PF01575">
    <property type="entry name" value="MaoC_dehydratas"/>
    <property type="match status" value="1"/>
</dbReference>
<feature type="domain" description="MaoC-like" evidence="2">
    <location>
        <begin position="42"/>
        <end position="152"/>
    </location>
</feature>